<protein>
    <recommendedName>
        <fullName evidence="1">Glycosyl transferase family 1 domain-containing protein</fullName>
    </recommendedName>
</protein>
<reference evidence="2 3" key="1">
    <citation type="journal article" date="2013" name="BMC Genomics">
        <title>Genomes of "Spiribacter", a streamlined, successful halophilic bacterium.</title>
        <authorList>
            <person name="Lopez-Perez M."/>
            <person name="Ghai R."/>
            <person name="Leon M.J."/>
            <person name="Rodriguez-Olmos A."/>
            <person name="Copa-Patino J.L."/>
            <person name="Soliveri J."/>
            <person name="Sanchez-Porro C."/>
            <person name="Ventosa A."/>
            <person name="Rodriguez-Valera F."/>
        </authorList>
    </citation>
    <scope>NUCLEOTIDE SEQUENCE [LARGE SCALE GENOMIC DNA]</scope>
    <source>
        <strain evidence="2 3">UAH-SP71</strain>
    </source>
</reference>
<organism evidence="2 3">
    <name type="scientific">Spiribacter curvatus</name>
    <dbReference type="NCBI Taxonomy" id="1335757"/>
    <lineage>
        <taxon>Bacteria</taxon>
        <taxon>Pseudomonadati</taxon>
        <taxon>Pseudomonadota</taxon>
        <taxon>Gammaproteobacteria</taxon>
        <taxon>Chromatiales</taxon>
        <taxon>Ectothiorhodospiraceae</taxon>
        <taxon>Spiribacter</taxon>
    </lineage>
</organism>
<gene>
    <name evidence="2" type="ORF">SPICUR_01390</name>
</gene>
<name>U5T557_9GAMM</name>
<dbReference type="Pfam" id="PF00534">
    <property type="entry name" value="Glycos_transf_1"/>
    <property type="match status" value="1"/>
</dbReference>
<dbReference type="GO" id="GO:0016757">
    <property type="term" value="F:glycosyltransferase activity"/>
    <property type="evidence" value="ECO:0007669"/>
    <property type="project" value="InterPro"/>
</dbReference>
<dbReference type="KEGG" id="spiu:SPICUR_01390"/>
<dbReference type="eggNOG" id="COG0438">
    <property type="taxonomic scope" value="Bacteria"/>
</dbReference>
<accession>U5T557</accession>
<dbReference type="HOGENOM" id="CLU_865465_0_0_6"/>
<feature type="domain" description="Glycosyl transferase family 1" evidence="1">
    <location>
        <begin position="146"/>
        <end position="292"/>
    </location>
</feature>
<dbReference type="RefSeq" id="WP_023365283.1">
    <property type="nucleotide sequence ID" value="NC_022664.1"/>
</dbReference>
<proteinExistence type="predicted"/>
<dbReference type="SUPFAM" id="SSF53756">
    <property type="entry name" value="UDP-Glycosyltransferase/glycogen phosphorylase"/>
    <property type="match status" value="1"/>
</dbReference>
<dbReference type="AlphaFoldDB" id="U5T557"/>
<dbReference type="NCBIfam" id="TIGR04348">
    <property type="entry name" value="selenoneine biosynthesis selenosugar synthase SenB"/>
    <property type="match status" value="1"/>
</dbReference>
<evidence type="ECO:0000313" key="3">
    <source>
        <dbReference type="Proteomes" id="UP000017640"/>
    </source>
</evidence>
<keyword evidence="3" id="KW-1185">Reference proteome</keyword>
<dbReference type="CDD" id="cd03801">
    <property type="entry name" value="GT4_PimA-like"/>
    <property type="match status" value="1"/>
</dbReference>
<dbReference type="InterPro" id="IPR001296">
    <property type="entry name" value="Glyco_trans_1"/>
</dbReference>
<dbReference type="PATRIC" id="fig|1335757.3.peg.273"/>
<dbReference type="PANTHER" id="PTHR46660">
    <property type="match status" value="1"/>
</dbReference>
<evidence type="ECO:0000313" key="2">
    <source>
        <dbReference type="EMBL" id="AGY91297.1"/>
    </source>
</evidence>
<dbReference type="EMBL" id="CP005990">
    <property type="protein sequence ID" value="AGY91297.1"/>
    <property type="molecule type" value="Genomic_DNA"/>
</dbReference>
<dbReference type="OrthoDB" id="8563324at2"/>
<dbReference type="InterPro" id="IPR052622">
    <property type="entry name" value="Glycosyltransferase_G1"/>
</dbReference>
<dbReference type="PANTHER" id="PTHR46660:SF2">
    <property type="entry name" value="GLYCOSYLTRANSFERASE 1 DOMAIN-CONTAINING PROTEIN 1"/>
    <property type="match status" value="1"/>
</dbReference>
<dbReference type="Gene3D" id="3.40.50.2000">
    <property type="entry name" value="Glycogen Phosphorylase B"/>
    <property type="match status" value="1"/>
</dbReference>
<evidence type="ECO:0000259" key="1">
    <source>
        <dbReference type="Pfam" id="PF00534"/>
    </source>
</evidence>
<dbReference type="InterPro" id="IPR027627">
    <property type="entry name" value="Glycosyltransferase_put"/>
</dbReference>
<sequence length="321" mass="34901">MRIGLVTPAAPRSRAGNRATATRWARLLRTAGHQVSVLEQWRPGDTGFDVMLALHAWRSAPSITAFAEQYPERALMVVLTGTDIYQFQHSDPAVTVASLDRADGLIGLHDHVGRDIPARFHAILHTVHQSATPLPTSDRGPVRRRFELCVVGHLRDEKDSLRAALAARSLPVGSRVHVLQAGRAHTPDWAAAAEAEMAANPRYTWYGEIGQGAIRRLYARSRAMVMSSVMEGGANVVSEACVAGLPILASRIPGNTGLLGDHYPGLYPARDTAALSQLMRRIEHEPDYLAMLAAHCRALAPRFTPEAERTALLRAITSVTG</sequence>
<dbReference type="STRING" id="1335757.SPICUR_01390"/>
<dbReference type="Proteomes" id="UP000017640">
    <property type="component" value="Chromosome"/>
</dbReference>